<keyword evidence="1" id="KW-0812">Transmembrane</keyword>
<evidence type="ECO:0000313" key="3">
    <source>
        <dbReference type="Proteomes" id="UP000824259"/>
    </source>
</evidence>
<dbReference type="AlphaFoldDB" id="A0A9D2L3G9"/>
<name>A0A9D2L3G9_9BACT</name>
<dbReference type="Proteomes" id="UP000824259">
    <property type="component" value="Unassembled WGS sequence"/>
</dbReference>
<organism evidence="2 3">
    <name type="scientific">Candidatus Alistipes avicola</name>
    <dbReference type="NCBI Taxonomy" id="2838432"/>
    <lineage>
        <taxon>Bacteria</taxon>
        <taxon>Pseudomonadati</taxon>
        <taxon>Bacteroidota</taxon>
        <taxon>Bacteroidia</taxon>
        <taxon>Bacteroidales</taxon>
        <taxon>Rikenellaceae</taxon>
        <taxon>Alistipes</taxon>
    </lineage>
</organism>
<proteinExistence type="predicted"/>
<protein>
    <submittedName>
        <fullName evidence="2">Uncharacterized protein</fullName>
    </submittedName>
</protein>
<accession>A0A9D2L3G9</accession>
<keyword evidence="1" id="KW-1133">Transmembrane helix</keyword>
<evidence type="ECO:0000256" key="1">
    <source>
        <dbReference type="SAM" id="Phobius"/>
    </source>
</evidence>
<reference evidence="2" key="1">
    <citation type="journal article" date="2021" name="PeerJ">
        <title>Extensive microbial diversity within the chicken gut microbiome revealed by metagenomics and culture.</title>
        <authorList>
            <person name="Gilroy R."/>
            <person name="Ravi A."/>
            <person name="Getino M."/>
            <person name="Pursley I."/>
            <person name="Horton D.L."/>
            <person name="Alikhan N.F."/>
            <person name="Baker D."/>
            <person name="Gharbi K."/>
            <person name="Hall N."/>
            <person name="Watson M."/>
            <person name="Adriaenssens E.M."/>
            <person name="Foster-Nyarko E."/>
            <person name="Jarju S."/>
            <person name="Secka A."/>
            <person name="Antonio M."/>
            <person name="Oren A."/>
            <person name="Chaudhuri R.R."/>
            <person name="La Ragione R."/>
            <person name="Hildebrand F."/>
            <person name="Pallen M.J."/>
        </authorList>
    </citation>
    <scope>NUCLEOTIDE SEQUENCE</scope>
    <source>
        <strain evidence="2">CHK169-11906</strain>
    </source>
</reference>
<comment type="caution">
    <text evidence="2">The sequence shown here is derived from an EMBL/GenBank/DDBJ whole genome shotgun (WGS) entry which is preliminary data.</text>
</comment>
<reference evidence="2" key="2">
    <citation type="submission" date="2021-04" db="EMBL/GenBank/DDBJ databases">
        <authorList>
            <person name="Gilroy R."/>
        </authorList>
    </citation>
    <scope>NUCLEOTIDE SEQUENCE</scope>
    <source>
        <strain evidence="2">CHK169-11906</strain>
    </source>
</reference>
<gene>
    <name evidence="2" type="ORF">H9779_03335</name>
</gene>
<keyword evidence="1" id="KW-0472">Membrane</keyword>
<sequence>MDSKEIIVVIISALAAGILAPMITRWVLKWQKQKRLKLLKDNGKMDMMDEFVRKNEKN</sequence>
<dbReference type="EMBL" id="DWYR01000009">
    <property type="protein sequence ID" value="HJA98618.1"/>
    <property type="molecule type" value="Genomic_DNA"/>
</dbReference>
<feature type="transmembrane region" description="Helical" evidence="1">
    <location>
        <begin position="6"/>
        <end position="28"/>
    </location>
</feature>
<evidence type="ECO:0000313" key="2">
    <source>
        <dbReference type="EMBL" id="HJA98618.1"/>
    </source>
</evidence>